<dbReference type="Proteomes" id="UP000696485">
    <property type="component" value="Unassembled WGS sequence"/>
</dbReference>
<evidence type="ECO:0000256" key="1">
    <source>
        <dbReference type="SAM" id="MobiDB-lite"/>
    </source>
</evidence>
<feature type="compositionally biased region" description="Low complexity" evidence="1">
    <location>
        <begin position="22"/>
        <end position="36"/>
    </location>
</feature>
<dbReference type="EMBL" id="JAAAUY010000317">
    <property type="protein sequence ID" value="KAF9331522.1"/>
    <property type="molecule type" value="Genomic_DNA"/>
</dbReference>
<feature type="compositionally biased region" description="Polar residues" evidence="1">
    <location>
        <begin position="37"/>
        <end position="53"/>
    </location>
</feature>
<gene>
    <name evidence="2" type="ORF">BG006_005602</name>
</gene>
<accession>A0A9P5SNS6</accession>
<organism evidence="2 3">
    <name type="scientific">Podila minutissima</name>
    <dbReference type="NCBI Taxonomy" id="64525"/>
    <lineage>
        <taxon>Eukaryota</taxon>
        <taxon>Fungi</taxon>
        <taxon>Fungi incertae sedis</taxon>
        <taxon>Mucoromycota</taxon>
        <taxon>Mortierellomycotina</taxon>
        <taxon>Mortierellomycetes</taxon>
        <taxon>Mortierellales</taxon>
        <taxon>Mortierellaceae</taxon>
        <taxon>Podila</taxon>
    </lineage>
</organism>
<feature type="region of interest" description="Disordered" evidence="1">
    <location>
        <begin position="1"/>
        <end position="70"/>
    </location>
</feature>
<reference evidence="2" key="1">
    <citation type="journal article" date="2020" name="Fungal Divers.">
        <title>Resolving the Mortierellaceae phylogeny through synthesis of multi-gene phylogenetics and phylogenomics.</title>
        <authorList>
            <person name="Vandepol N."/>
            <person name="Liber J."/>
            <person name="Desiro A."/>
            <person name="Na H."/>
            <person name="Kennedy M."/>
            <person name="Barry K."/>
            <person name="Grigoriev I.V."/>
            <person name="Miller A.N."/>
            <person name="O'Donnell K."/>
            <person name="Stajich J.E."/>
            <person name="Bonito G."/>
        </authorList>
    </citation>
    <scope>NUCLEOTIDE SEQUENCE</scope>
    <source>
        <strain evidence="2">NVP1</strain>
    </source>
</reference>
<proteinExistence type="predicted"/>
<evidence type="ECO:0000313" key="2">
    <source>
        <dbReference type="EMBL" id="KAF9331522.1"/>
    </source>
</evidence>
<sequence length="121" mass="13113">MSNEKIAHENPVQPVQPVVAINTNATSTPASSQPSAHLTTAQPLVSPISPSKSTAKKTGTRSTFCPNTLRKGTKLTDADYEFHEKDQPQPAGWFDTLCKKKTAAFGDSLSKADDPHDHSYY</sequence>
<name>A0A9P5SNS6_9FUNG</name>
<protein>
    <submittedName>
        <fullName evidence="2">Uncharacterized protein</fullName>
    </submittedName>
</protein>
<comment type="caution">
    <text evidence="2">The sequence shown here is derived from an EMBL/GenBank/DDBJ whole genome shotgun (WGS) entry which is preliminary data.</text>
</comment>
<evidence type="ECO:0000313" key="3">
    <source>
        <dbReference type="Proteomes" id="UP000696485"/>
    </source>
</evidence>
<keyword evidence="3" id="KW-1185">Reference proteome</keyword>
<dbReference type="AlphaFoldDB" id="A0A9P5SNS6"/>